<protein>
    <submittedName>
        <fullName evidence="1">Uncharacterized protein</fullName>
    </submittedName>
</protein>
<dbReference type="HOGENOM" id="CLU_3360922_0_0_2"/>
<dbReference type="EMBL" id="KE356560">
    <property type="protein sequence ID" value="ERG92147.1"/>
    <property type="molecule type" value="Genomic_DNA"/>
</dbReference>
<reference evidence="1 2" key="1">
    <citation type="journal article" date="2013" name="PLoS ONE">
        <title>Assembly-driven community genomics of a hypersaline microbial ecosystem.</title>
        <authorList>
            <person name="Podell S."/>
            <person name="Ugalde J.A."/>
            <person name="Narasingarao P."/>
            <person name="Banfield J.F."/>
            <person name="Heidelberg K.B."/>
            <person name="Allen E.E."/>
        </authorList>
    </citation>
    <scope>NUCLEOTIDE SEQUENCE [LARGE SCALE GENOMIC DNA]</scope>
    <source>
        <strain evidence="2">J07HQW1</strain>
    </source>
</reference>
<name>U1PEU2_9EURY</name>
<accession>U1PEU2</accession>
<sequence>TRDSYPVVWGTGSNPTACHLDDVTLLGVTFLAIGD</sequence>
<gene>
    <name evidence="1" type="ORF">J07HQW1_02182</name>
</gene>
<organism evidence="1 2">
    <name type="scientific">Haloquadratum walsbyi J07HQW1</name>
    <dbReference type="NCBI Taxonomy" id="1238424"/>
    <lineage>
        <taxon>Archaea</taxon>
        <taxon>Methanobacteriati</taxon>
        <taxon>Methanobacteriota</taxon>
        <taxon>Stenosarchaea group</taxon>
        <taxon>Halobacteria</taxon>
        <taxon>Halobacteriales</taxon>
        <taxon>Haloferacaceae</taxon>
        <taxon>Haloquadratum</taxon>
    </lineage>
</organism>
<evidence type="ECO:0000313" key="1">
    <source>
        <dbReference type="EMBL" id="ERG92147.1"/>
    </source>
</evidence>
<dbReference type="AlphaFoldDB" id="U1PEU2"/>
<feature type="non-terminal residue" evidence="1">
    <location>
        <position position="1"/>
    </location>
</feature>
<proteinExistence type="predicted"/>
<evidence type="ECO:0000313" key="2">
    <source>
        <dbReference type="Proteomes" id="UP000030649"/>
    </source>
</evidence>
<dbReference type="Proteomes" id="UP000030649">
    <property type="component" value="Unassembled WGS sequence"/>
</dbReference>